<dbReference type="InterPro" id="IPR039797">
    <property type="entry name" value="Pecanex"/>
</dbReference>
<evidence type="ECO:0000256" key="2">
    <source>
        <dbReference type="ARBA" id="ARBA00010170"/>
    </source>
</evidence>
<evidence type="ECO:0000259" key="7">
    <source>
        <dbReference type="Pfam" id="PF05041"/>
    </source>
</evidence>
<proteinExistence type="inferred from homology"/>
<evidence type="ECO:0000313" key="8">
    <source>
        <dbReference type="EMBL" id="EQC40816.1"/>
    </source>
</evidence>
<name>T0R1H5_SAPDV</name>
<comment type="similarity">
    <text evidence="2">Belongs to the pecanex family.</text>
</comment>
<dbReference type="PANTHER" id="PTHR12372:SF6">
    <property type="entry name" value="PECANEX-LIKE PROTEIN 4"/>
    <property type="match status" value="1"/>
</dbReference>
<feature type="transmembrane region" description="Helical" evidence="6">
    <location>
        <begin position="291"/>
        <end position="310"/>
    </location>
</feature>
<reference evidence="8 9" key="1">
    <citation type="submission" date="2012-04" db="EMBL/GenBank/DDBJ databases">
        <title>The Genome Sequence of Saprolegnia declina VS20.</title>
        <authorList>
            <consortium name="The Broad Institute Genome Sequencing Platform"/>
            <person name="Russ C."/>
            <person name="Nusbaum C."/>
            <person name="Tyler B."/>
            <person name="van West P."/>
            <person name="Dieguez-Uribeondo J."/>
            <person name="de Bruijn I."/>
            <person name="Tripathy S."/>
            <person name="Jiang R."/>
            <person name="Young S.K."/>
            <person name="Zeng Q."/>
            <person name="Gargeya S."/>
            <person name="Fitzgerald M."/>
            <person name="Haas B."/>
            <person name="Abouelleil A."/>
            <person name="Alvarado L."/>
            <person name="Arachchi H.M."/>
            <person name="Berlin A."/>
            <person name="Chapman S.B."/>
            <person name="Goldberg J."/>
            <person name="Griggs A."/>
            <person name="Gujja S."/>
            <person name="Hansen M."/>
            <person name="Howarth C."/>
            <person name="Imamovic A."/>
            <person name="Larimer J."/>
            <person name="McCowen C."/>
            <person name="Montmayeur A."/>
            <person name="Murphy C."/>
            <person name="Neiman D."/>
            <person name="Pearson M."/>
            <person name="Priest M."/>
            <person name="Roberts A."/>
            <person name="Saif S."/>
            <person name="Shea T."/>
            <person name="Sisk P."/>
            <person name="Sykes S."/>
            <person name="Wortman J."/>
            <person name="Nusbaum C."/>
            <person name="Birren B."/>
        </authorList>
    </citation>
    <scope>NUCLEOTIDE SEQUENCE [LARGE SCALE GENOMIC DNA]</scope>
    <source>
        <strain evidence="8 9">VS20</strain>
    </source>
</reference>
<dbReference type="PANTHER" id="PTHR12372">
    <property type="entry name" value="PECANEX"/>
    <property type="match status" value="1"/>
</dbReference>
<organism evidence="8 9">
    <name type="scientific">Saprolegnia diclina (strain VS20)</name>
    <dbReference type="NCBI Taxonomy" id="1156394"/>
    <lineage>
        <taxon>Eukaryota</taxon>
        <taxon>Sar</taxon>
        <taxon>Stramenopiles</taxon>
        <taxon>Oomycota</taxon>
        <taxon>Saprolegniomycetes</taxon>
        <taxon>Saprolegniales</taxon>
        <taxon>Saprolegniaceae</taxon>
        <taxon>Saprolegnia</taxon>
    </lineage>
</organism>
<feature type="transmembrane region" description="Helical" evidence="6">
    <location>
        <begin position="493"/>
        <end position="512"/>
    </location>
</feature>
<dbReference type="InterPro" id="IPR007735">
    <property type="entry name" value="Pecanex_C"/>
</dbReference>
<feature type="transmembrane region" description="Helical" evidence="6">
    <location>
        <begin position="581"/>
        <end position="608"/>
    </location>
</feature>
<dbReference type="RefSeq" id="XP_008605660.1">
    <property type="nucleotide sequence ID" value="XM_008607438.1"/>
</dbReference>
<gene>
    <name evidence="8" type="ORF">SDRG_01884</name>
</gene>
<evidence type="ECO:0000256" key="6">
    <source>
        <dbReference type="SAM" id="Phobius"/>
    </source>
</evidence>
<evidence type="ECO:0000256" key="5">
    <source>
        <dbReference type="ARBA" id="ARBA00023136"/>
    </source>
</evidence>
<comment type="subcellular location">
    <subcellularLocation>
        <location evidence="1">Membrane</location>
        <topology evidence="1">Multi-pass membrane protein</topology>
    </subcellularLocation>
</comment>
<evidence type="ECO:0000313" key="9">
    <source>
        <dbReference type="Proteomes" id="UP000030762"/>
    </source>
</evidence>
<keyword evidence="5 6" id="KW-0472">Membrane</keyword>
<dbReference type="OrthoDB" id="78707at2759"/>
<dbReference type="VEuPathDB" id="FungiDB:SDRG_01884"/>
<keyword evidence="9" id="KW-1185">Reference proteome</keyword>
<evidence type="ECO:0000256" key="3">
    <source>
        <dbReference type="ARBA" id="ARBA00022692"/>
    </source>
</evidence>
<feature type="transmembrane region" description="Helical" evidence="6">
    <location>
        <begin position="395"/>
        <end position="414"/>
    </location>
</feature>
<dbReference type="EMBL" id="JH767135">
    <property type="protein sequence ID" value="EQC40816.1"/>
    <property type="molecule type" value="Genomic_DNA"/>
</dbReference>
<dbReference type="eggNOG" id="KOG3604">
    <property type="taxonomic scope" value="Eukaryota"/>
</dbReference>
<feature type="transmembrane region" description="Helical" evidence="6">
    <location>
        <begin position="77"/>
        <end position="100"/>
    </location>
</feature>
<protein>
    <recommendedName>
        <fullName evidence="7">Pecanex C-terminal domain-containing protein</fullName>
    </recommendedName>
</protein>
<keyword evidence="3 6" id="KW-0812">Transmembrane</keyword>
<dbReference type="AlphaFoldDB" id="T0R1H5"/>
<feature type="transmembrane region" description="Helical" evidence="6">
    <location>
        <begin position="426"/>
        <end position="444"/>
    </location>
</feature>
<feature type="transmembrane region" description="Helical" evidence="6">
    <location>
        <begin position="524"/>
        <end position="550"/>
    </location>
</feature>
<dbReference type="GeneID" id="19942611"/>
<feature type="domain" description="Pecanex C-terminal" evidence="7">
    <location>
        <begin position="1008"/>
        <end position="1179"/>
    </location>
</feature>
<evidence type="ECO:0000256" key="4">
    <source>
        <dbReference type="ARBA" id="ARBA00022989"/>
    </source>
</evidence>
<evidence type="ECO:0000256" key="1">
    <source>
        <dbReference type="ARBA" id="ARBA00004141"/>
    </source>
</evidence>
<dbReference type="Pfam" id="PF05041">
    <property type="entry name" value="Pecanex_C"/>
    <property type="match status" value="1"/>
</dbReference>
<dbReference type="Proteomes" id="UP000030762">
    <property type="component" value="Unassembled WGS sequence"/>
</dbReference>
<dbReference type="InParanoid" id="T0R1H5"/>
<dbReference type="OMA" id="FVFGWIT"/>
<accession>T0R1H5</accession>
<dbReference type="GO" id="GO:0016020">
    <property type="term" value="C:membrane"/>
    <property type="evidence" value="ECO:0007669"/>
    <property type="project" value="UniProtKB-SubCell"/>
</dbReference>
<feature type="transmembrane region" description="Helical" evidence="6">
    <location>
        <begin position="50"/>
        <end position="71"/>
    </location>
</feature>
<keyword evidence="4 6" id="KW-1133">Transmembrane helix</keyword>
<sequence>MLSGLFSYGRPEDVAPFITDDKLHFVLSRWLQSWLGGVYIRRALSAHIKVNVLQVAVFLVPPGLGAGLSVVDFELHVKAVVFGFSVVALVVVLQSIVFLLRRNHLAPRRGTRKSIDDTDTHVTNKLFSSLLLDMLFPPKRLLDETIGLSLTFCMAGLVMQLLSDRDLGAYASTYANCDIVENVLGWTVYATAQYPMSARSPVDVNTWRVGAPTALDDVQRAVYVTGLAGLDWIFKTVVPSALTARLVVRYCLFATPVLLNFGVLPPTTALFEYLVEQALGIGFGHVPCEDAFLLLMYAVAYAVATGLIAASTSAPLPVSLGLAAALGRWLASSRIRSWNETLTREILMTTSTKVVPFSPDHERTMVSEADLKGSMGDVPELWRYTLFDSDRVLSALRYAFVMTLSAGAGAGFASISDSDRDQCGSYLLELLLGLWVVVQLRVLIPTSARVRRWSCYIPDGLLNAVGWLLDRLLRVVLLLLLGCFFARDAMSATCAWTPCTAAYSSIAMVHAYTICQRHPCRATYIMALAGLGALCANLSFAIALFLAALVPPRFWHGLELLQYMRVVISSTVFEPKQRFDYWILVTMLATPISLASLLVATVLVSPLFPFCGSTLFLAGFPRPRRFWSTYETWHDGEDACYYEHFFDALTLELPSLLAPASVLHQRSHQGGHDIYLLRVDNFLGLLEVLELSTDYCVVRFKGLELQETTSCHHLEASKLDDVIADAFDEANPSEDDAPHRLPSPRTFTPLLRTPIRMYNISTVTLVDFLDDPKCLDLIHEAFYVTLVSELNRVTHGSVPEIWLSFPVSISGLDFVLKEFPTLYWDYLQSKNKKQRHFQNPRDILKAEEIPVPTPTPPSREPRRSSLKLATDAILRLVTHLKPVRASVSAAPKARPSVRAREERTASQKERLEIAYGLNDTEAASVDYESLAKQRPTVVHGRRSFMWGDIESHEEASTPFVNPGVAVRASFLKDRWNKVTEFHLLAASCFAIVETLGFGVHEKRGPSHIFDCFQGHFPRSLENDWLQANTTLYDVVVRAYRLAVKMGLDKFAQGDTDLYDTPDELEATIQHYQSKWHIGPRHTATWKYYITTNRPNLFALTKNANGQYMSNVYTLGRQDATLVALNRAACEGTWHGLALELLYMTNDDDERFSIQSNAQLLRNLLVQSADPPLGYPIYCTGAVFIKL</sequence>